<protein>
    <submittedName>
        <fullName evidence="1">Uncharacterized protein</fullName>
    </submittedName>
</protein>
<dbReference type="AlphaFoldDB" id="A0A240ATM4"/>
<name>A0A240ATM4_SERFI</name>
<organism evidence="1 2">
    <name type="scientific">Serratia ficaria</name>
    <dbReference type="NCBI Taxonomy" id="61651"/>
    <lineage>
        <taxon>Bacteria</taxon>
        <taxon>Pseudomonadati</taxon>
        <taxon>Pseudomonadota</taxon>
        <taxon>Gammaproteobacteria</taxon>
        <taxon>Enterobacterales</taxon>
        <taxon>Yersiniaceae</taxon>
        <taxon>Serratia</taxon>
    </lineage>
</organism>
<dbReference type="EMBL" id="LT906479">
    <property type="protein sequence ID" value="SNV86203.1"/>
    <property type="molecule type" value="Genomic_DNA"/>
</dbReference>
<dbReference type="KEGG" id="sfj:SAMEA4384070_0565"/>
<proteinExistence type="predicted"/>
<dbReference type="Proteomes" id="UP000215134">
    <property type="component" value="Chromosome 1"/>
</dbReference>
<accession>A0A240ATM4</accession>
<keyword evidence="2" id="KW-1185">Reference proteome</keyword>
<gene>
    <name evidence="1" type="ORF">SAMEA4384070_00565</name>
</gene>
<sequence>MYSSPTVIARSQQRCGLKDKWHTQNNWSCIKAARERIPMSLLE</sequence>
<evidence type="ECO:0000313" key="1">
    <source>
        <dbReference type="EMBL" id="SNV86203.1"/>
    </source>
</evidence>
<reference evidence="1 2" key="1">
    <citation type="submission" date="2017-06" db="EMBL/GenBank/DDBJ databases">
        <authorList>
            <consortium name="Pathogen Informatics"/>
        </authorList>
    </citation>
    <scope>NUCLEOTIDE SEQUENCE [LARGE SCALE GENOMIC DNA]</scope>
    <source>
        <strain evidence="1 2">NCTC12148</strain>
    </source>
</reference>
<evidence type="ECO:0000313" key="2">
    <source>
        <dbReference type="Proteomes" id="UP000215134"/>
    </source>
</evidence>